<evidence type="ECO:0000313" key="3">
    <source>
        <dbReference type="EMBL" id="KAA6391513.1"/>
    </source>
</evidence>
<gene>
    <name evidence="3" type="ORF">EZS28_012957</name>
</gene>
<proteinExistence type="predicted"/>
<accession>A0A5J4WA38</accession>
<evidence type="ECO:0000256" key="2">
    <source>
        <dbReference type="SAM" id="Phobius"/>
    </source>
</evidence>
<keyword evidence="2" id="KW-0472">Membrane</keyword>
<evidence type="ECO:0000313" key="4">
    <source>
        <dbReference type="Proteomes" id="UP000324800"/>
    </source>
</evidence>
<evidence type="ECO:0000256" key="1">
    <source>
        <dbReference type="SAM" id="MobiDB-lite"/>
    </source>
</evidence>
<dbReference type="EMBL" id="SNRW01002857">
    <property type="protein sequence ID" value="KAA6391513.1"/>
    <property type="molecule type" value="Genomic_DNA"/>
</dbReference>
<keyword evidence="2" id="KW-0812">Transmembrane</keyword>
<name>A0A5J4WA38_9EUKA</name>
<reference evidence="3 4" key="1">
    <citation type="submission" date="2019-03" db="EMBL/GenBank/DDBJ databases">
        <title>Single cell metagenomics reveals metabolic interactions within the superorganism composed of flagellate Streblomastix strix and complex community of Bacteroidetes bacteria on its surface.</title>
        <authorList>
            <person name="Treitli S.C."/>
            <person name="Kolisko M."/>
            <person name="Husnik F."/>
            <person name="Keeling P."/>
            <person name="Hampl V."/>
        </authorList>
    </citation>
    <scope>NUCLEOTIDE SEQUENCE [LARGE SCALE GENOMIC DNA]</scope>
    <source>
        <strain evidence="3">ST1C</strain>
    </source>
</reference>
<feature type="compositionally biased region" description="Basic and acidic residues" evidence="1">
    <location>
        <begin position="75"/>
        <end position="114"/>
    </location>
</feature>
<dbReference type="AlphaFoldDB" id="A0A5J4WA38"/>
<organism evidence="3 4">
    <name type="scientific">Streblomastix strix</name>
    <dbReference type="NCBI Taxonomy" id="222440"/>
    <lineage>
        <taxon>Eukaryota</taxon>
        <taxon>Metamonada</taxon>
        <taxon>Preaxostyla</taxon>
        <taxon>Oxymonadida</taxon>
        <taxon>Streblomastigidae</taxon>
        <taxon>Streblomastix</taxon>
    </lineage>
</organism>
<feature type="region of interest" description="Disordered" evidence="1">
    <location>
        <begin position="66"/>
        <end position="114"/>
    </location>
</feature>
<protein>
    <submittedName>
        <fullName evidence="3">Uncharacterized protein</fullName>
    </submittedName>
</protein>
<comment type="caution">
    <text evidence="3">The sequence shown here is derived from an EMBL/GenBank/DDBJ whole genome shotgun (WGS) entry which is preliminary data.</text>
</comment>
<feature type="transmembrane region" description="Helical" evidence="2">
    <location>
        <begin position="29"/>
        <end position="50"/>
    </location>
</feature>
<dbReference type="Proteomes" id="UP000324800">
    <property type="component" value="Unassembled WGS sequence"/>
</dbReference>
<sequence>MDAQAFVPKVQINVQIAVQNVLNVALDVVHAQEIVVLVVLMAVLIVKLVAHRDILNIRTNKKEINQLNNNRKKNKEIMKQNKEGLRMNKEDQSKMSRKEKLKNNREQNMNRKKD</sequence>
<keyword evidence="2" id="KW-1133">Transmembrane helix</keyword>